<comment type="caution">
    <text evidence="2">The sequence shown here is derived from an EMBL/GenBank/DDBJ whole genome shotgun (WGS) entry which is preliminary data.</text>
</comment>
<evidence type="ECO:0000313" key="3">
    <source>
        <dbReference type="Proteomes" id="UP000289738"/>
    </source>
</evidence>
<dbReference type="STRING" id="3818.A0A445BQ87"/>
<reference evidence="2 3" key="1">
    <citation type="submission" date="2019-01" db="EMBL/GenBank/DDBJ databases">
        <title>Sequencing of cultivated peanut Arachis hypogaea provides insights into genome evolution and oil improvement.</title>
        <authorList>
            <person name="Chen X."/>
        </authorList>
    </citation>
    <scope>NUCLEOTIDE SEQUENCE [LARGE SCALE GENOMIC DNA]</scope>
    <source>
        <strain evidence="3">cv. Fuhuasheng</strain>
        <tissue evidence="2">Leaves</tissue>
    </source>
</reference>
<sequence>MPQPEGEQARATQESEELRGTPRAKEKGEPEEGEAGSIGGARCQEVLRSDAGRVQEASPWVEAVSPVKNESRQRLLLSITLLSFSSPSRCRLFLSVTPLPPPLRYVVVVLFSVTHPPSSFSVPVTCDSDCFNNGGVYGGGRRNPKGMNGRHKHNFVPTSFVPSAREHALIEAFGGKFYLIGTQSFLAR</sequence>
<gene>
    <name evidence="2" type="ORF">Ahy_A09g046597</name>
</gene>
<dbReference type="AlphaFoldDB" id="A0A445BQ87"/>
<dbReference type="EMBL" id="SDMP01000009">
    <property type="protein sequence ID" value="RYR40849.1"/>
    <property type="molecule type" value="Genomic_DNA"/>
</dbReference>
<accession>A0A445BQ87</accession>
<feature type="region of interest" description="Disordered" evidence="1">
    <location>
        <begin position="1"/>
        <end position="42"/>
    </location>
</feature>
<protein>
    <submittedName>
        <fullName evidence="2">Uncharacterized protein</fullName>
    </submittedName>
</protein>
<keyword evidence="3" id="KW-1185">Reference proteome</keyword>
<name>A0A445BQ87_ARAHY</name>
<dbReference type="Proteomes" id="UP000289738">
    <property type="component" value="Chromosome A09"/>
</dbReference>
<organism evidence="2 3">
    <name type="scientific">Arachis hypogaea</name>
    <name type="common">Peanut</name>
    <dbReference type="NCBI Taxonomy" id="3818"/>
    <lineage>
        <taxon>Eukaryota</taxon>
        <taxon>Viridiplantae</taxon>
        <taxon>Streptophyta</taxon>
        <taxon>Embryophyta</taxon>
        <taxon>Tracheophyta</taxon>
        <taxon>Spermatophyta</taxon>
        <taxon>Magnoliopsida</taxon>
        <taxon>eudicotyledons</taxon>
        <taxon>Gunneridae</taxon>
        <taxon>Pentapetalae</taxon>
        <taxon>rosids</taxon>
        <taxon>fabids</taxon>
        <taxon>Fabales</taxon>
        <taxon>Fabaceae</taxon>
        <taxon>Papilionoideae</taxon>
        <taxon>50 kb inversion clade</taxon>
        <taxon>dalbergioids sensu lato</taxon>
        <taxon>Dalbergieae</taxon>
        <taxon>Pterocarpus clade</taxon>
        <taxon>Arachis</taxon>
    </lineage>
</organism>
<evidence type="ECO:0000313" key="2">
    <source>
        <dbReference type="EMBL" id="RYR40849.1"/>
    </source>
</evidence>
<proteinExistence type="predicted"/>
<feature type="compositionally biased region" description="Basic and acidic residues" evidence="1">
    <location>
        <begin position="16"/>
        <end position="30"/>
    </location>
</feature>
<evidence type="ECO:0000256" key="1">
    <source>
        <dbReference type="SAM" id="MobiDB-lite"/>
    </source>
</evidence>